<evidence type="ECO:0000256" key="7">
    <source>
        <dbReference type="ARBA" id="ARBA00022679"/>
    </source>
</evidence>
<dbReference type="Proteomes" id="UP000179769">
    <property type="component" value="Unassembled WGS sequence"/>
</dbReference>
<evidence type="ECO:0000256" key="3">
    <source>
        <dbReference type="ARBA" id="ARBA00011890"/>
    </source>
</evidence>
<comment type="similarity">
    <text evidence="2">Belongs to the methyltransferase superfamily. L-isoaspartyl/D-aspartyl protein methyltransferase family.</text>
</comment>
<dbReference type="PANTHER" id="PTHR11579:SF0">
    <property type="entry name" value="PROTEIN-L-ISOASPARTATE(D-ASPARTATE) O-METHYLTRANSFERASE"/>
    <property type="match status" value="1"/>
</dbReference>
<keyword evidence="7 12" id="KW-0808">Transferase</keyword>
<dbReference type="CDD" id="cd02440">
    <property type="entry name" value="AdoMet_MTases"/>
    <property type="match status" value="1"/>
</dbReference>
<comment type="caution">
    <text evidence="12">The sequence shown here is derived from an EMBL/GenBank/DDBJ whole genome shotgun (WGS) entry which is preliminary data.</text>
</comment>
<organism evidence="12 13">
    <name type="scientific">Parafrankia soli</name>
    <dbReference type="NCBI Taxonomy" id="2599596"/>
    <lineage>
        <taxon>Bacteria</taxon>
        <taxon>Bacillati</taxon>
        <taxon>Actinomycetota</taxon>
        <taxon>Actinomycetes</taxon>
        <taxon>Frankiales</taxon>
        <taxon>Frankiaceae</taxon>
        <taxon>Parafrankia</taxon>
    </lineage>
</organism>
<dbReference type="GO" id="GO:0004719">
    <property type="term" value="F:protein-L-isoaspartate (D-aspartate) O-methyltransferase activity"/>
    <property type="evidence" value="ECO:0007669"/>
    <property type="project" value="UniProtKB-EC"/>
</dbReference>
<reference evidence="13" key="1">
    <citation type="submission" date="2016-07" db="EMBL/GenBank/DDBJ databases">
        <title>Frankia sp. NRRL B-16219 Genome sequencing.</title>
        <authorList>
            <person name="Ghodhbane-Gtari F."/>
            <person name="Swanson E."/>
            <person name="Gueddou A."/>
            <person name="Louati M."/>
            <person name="Nouioui I."/>
            <person name="Hezbri K."/>
            <person name="Abebe-Akele F."/>
            <person name="Simpson S."/>
            <person name="Morris K."/>
            <person name="Thomas K."/>
            <person name="Gtari M."/>
            <person name="Tisa L.S."/>
        </authorList>
    </citation>
    <scope>NUCLEOTIDE SEQUENCE [LARGE SCALE GENOMIC DNA]</scope>
    <source>
        <strain evidence="13">NRRL B-16219</strain>
    </source>
</reference>
<dbReference type="InterPro" id="IPR029063">
    <property type="entry name" value="SAM-dependent_MTases_sf"/>
</dbReference>
<sequence length="381" mass="40606">MVRRLARSGKVLTDAVADAMAAVPRHHFLPAVPPRVAYSEQDIITKRAADGPVLSWASAPGTVATTLEQLIVLPDQTILEIGTGTGYTSVLLAHLTGKGGHVTTLDIDPDITAAARDTLTATGHTTITALTGDGRHGHPDGAPYHRIVAADAWDIPAAWWDQLGRGGRLVVPLRLRGASWSIGFAHHGDRMVSDTIEPADLTPVIDHEGERTASIHQDSLVTLTWDHDQPINSAVLSGVLYRDRAVALSGVTSGRSSPVDGIWLRLAATEAGCCRIIAQQPAVTSQLCTPAIPVGSPALVDADSLAYLTLTREHDGYTHVLGAIGHGPKRHQLTDRIIAAIHAWDQDRAAAPTITLHRGTPDATTRTRLIIKGENHLTITY</sequence>
<dbReference type="Pfam" id="PF01135">
    <property type="entry name" value="PCMT"/>
    <property type="match status" value="1"/>
</dbReference>
<dbReference type="EC" id="2.1.1.77" evidence="3"/>
<evidence type="ECO:0000256" key="11">
    <source>
        <dbReference type="ARBA" id="ARBA00031350"/>
    </source>
</evidence>
<dbReference type="Gene3D" id="3.40.50.150">
    <property type="entry name" value="Vaccinia Virus protein VP39"/>
    <property type="match status" value="1"/>
</dbReference>
<keyword evidence="8" id="KW-0949">S-adenosyl-L-methionine</keyword>
<evidence type="ECO:0000256" key="2">
    <source>
        <dbReference type="ARBA" id="ARBA00005369"/>
    </source>
</evidence>
<evidence type="ECO:0000313" key="12">
    <source>
        <dbReference type="EMBL" id="OHV23998.1"/>
    </source>
</evidence>
<comment type="subcellular location">
    <subcellularLocation>
        <location evidence="1">Cytoplasm</location>
    </subcellularLocation>
</comment>
<dbReference type="SUPFAM" id="SSF53335">
    <property type="entry name" value="S-adenosyl-L-methionine-dependent methyltransferases"/>
    <property type="match status" value="1"/>
</dbReference>
<dbReference type="GO" id="GO:0005737">
    <property type="term" value="C:cytoplasm"/>
    <property type="evidence" value="ECO:0007669"/>
    <property type="project" value="UniProtKB-SubCell"/>
</dbReference>
<evidence type="ECO:0000256" key="10">
    <source>
        <dbReference type="ARBA" id="ARBA00031323"/>
    </source>
</evidence>
<evidence type="ECO:0000256" key="8">
    <source>
        <dbReference type="ARBA" id="ARBA00022691"/>
    </source>
</evidence>
<evidence type="ECO:0000256" key="1">
    <source>
        <dbReference type="ARBA" id="ARBA00004496"/>
    </source>
</evidence>
<dbReference type="AlphaFoldDB" id="A0A1S1PMC8"/>
<name>A0A1S1PMC8_9ACTN</name>
<evidence type="ECO:0000256" key="6">
    <source>
        <dbReference type="ARBA" id="ARBA00022603"/>
    </source>
</evidence>
<protein>
    <recommendedName>
        <fullName evidence="4">Protein-L-isoaspartate O-methyltransferase</fullName>
        <ecNumber evidence="3">2.1.1.77</ecNumber>
    </recommendedName>
    <alternativeName>
        <fullName evidence="11">L-isoaspartyl protein carboxyl methyltransferase</fullName>
    </alternativeName>
    <alternativeName>
        <fullName evidence="9">Protein L-isoaspartyl methyltransferase</fullName>
    </alternativeName>
    <alternativeName>
        <fullName evidence="10">Protein-beta-aspartate methyltransferase</fullName>
    </alternativeName>
</protein>
<evidence type="ECO:0000256" key="9">
    <source>
        <dbReference type="ARBA" id="ARBA00030757"/>
    </source>
</evidence>
<dbReference type="EMBL" id="MAXA01000237">
    <property type="protein sequence ID" value="OHV23998.1"/>
    <property type="molecule type" value="Genomic_DNA"/>
</dbReference>
<evidence type="ECO:0000313" key="13">
    <source>
        <dbReference type="Proteomes" id="UP000179769"/>
    </source>
</evidence>
<dbReference type="PANTHER" id="PTHR11579">
    <property type="entry name" value="PROTEIN-L-ISOASPARTATE O-METHYLTRANSFERASE"/>
    <property type="match status" value="1"/>
</dbReference>
<keyword evidence="13" id="KW-1185">Reference proteome</keyword>
<accession>A0A1S1PMC8</accession>
<dbReference type="GO" id="GO:0032259">
    <property type="term" value="P:methylation"/>
    <property type="evidence" value="ECO:0007669"/>
    <property type="project" value="UniProtKB-KW"/>
</dbReference>
<evidence type="ECO:0000256" key="4">
    <source>
        <dbReference type="ARBA" id="ARBA00013346"/>
    </source>
</evidence>
<evidence type="ECO:0000256" key="5">
    <source>
        <dbReference type="ARBA" id="ARBA00022490"/>
    </source>
</evidence>
<proteinExistence type="inferred from homology"/>
<keyword evidence="5" id="KW-0963">Cytoplasm</keyword>
<gene>
    <name evidence="12" type="ORF">BBK14_23725</name>
</gene>
<keyword evidence="6 12" id="KW-0489">Methyltransferase</keyword>
<dbReference type="InterPro" id="IPR000682">
    <property type="entry name" value="PCMT"/>
</dbReference>